<evidence type="ECO:0000256" key="1">
    <source>
        <dbReference type="ARBA" id="ARBA00010815"/>
    </source>
</evidence>
<reference evidence="6 7" key="1">
    <citation type="submission" date="2022-12" db="EMBL/GenBank/DDBJ databases">
        <title>Complete genome sequencing of Dickeya lacustris type strain LMG30899.</title>
        <authorList>
            <person name="Dobhal S."/>
            <person name="Arizala D."/>
            <person name="Arif M."/>
        </authorList>
    </citation>
    <scope>NUCLEOTIDE SEQUENCE [LARGE SCALE GENOMIC DNA]</scope>
    <source>
        <strain evidence="6 7">LMG30899</strain>
    </source>
</reference>
<evidence type="ECO:0000256" key="5">
    <source>
        <dbReference type="ARBA" id="ARBA00023098"/>
    </source>
</evidence>
<dbReference type="PIRSF" id="PIRSF003085">
    <property type="entry name" value="CMAS"/>
    <property type="match status" value="1"/>
</dbReference>
<keyword evidence="3" id="KW-0808">Transferase</keyword>
<dbReference type="Proteomes" id="UP001219630">
    <property type="component" value="Chromosome"/>
</dbReference>
<sequence length="407" mass="46866">MNNPAYSLKRPHQRSASLARRVVFRLLSQLSDVYLQLHDADGTQHAFGHPHAALQAHITVHDPIFYRQCLLGGGIGAAESYLDGAWSTPDLTATLLALAKNRAVITALESRFSLLLLPLQKIRHALRRNTRHQARRNIAAHYDLGNRFYECFLDRSMLYSSALYTDPNATLEQAQQAKLRRLCEQLQLSEHDHLLEIGSGWGEMALFAAREYGCRVTTTTVSQAQFDYTRQRVQQAGLDDRITVLCQDYRDLTGQYDKIVSIEMIEAVGKAFLPVFFQHCQQRLKPGGRLVLQAITISDQYYARYSRRVDFIQRYIFPGGFLPSVTALNETMTRHSRLVMRDLHDMGMDYARTLHEWRKRFVQHWSEIAPLGFDDRFRRLWLFYLCYCEAGFLARTISTVQITAECP</sequence>
<keyword evidence="4" id="KW-0949">S-adenosyl-L-methionine</keyword>
<evidence type="ECO:0000313" key="6">
    <source>
        <dbReference type="EMBL" id="WFN56046.1"/>
    </source>
</evidence>
<evidence type="ECO:0000313" key="7">
    <source>
        <dbReference type="Proteomes" id="UP001219630"/>
    </source>
</evidence>
<keyword evidence="7" id="KW-1185">Reference proteome</keyword>
<dbReference type="PANTHER" id="PTHR43667:SF2">
    <property type="entry name" value="FATTY ACID C-METHYL TRANSFERASE"/>
    <property type="match status" value="1"/>
</dbReference>
<evidence type="ECO:0000256" key="2">
    <source>
        <dbReference type="ARBA" id="ARBA00022603"/>
    </source>
</evidence>
<dbReference type="InterPro" id="IPR003333">
    <property type="entry name" value="CMAS"/>
</dbReference>
<evidence type="ECO:0000256" key="4">
    <source>
        <dbReference type="ARBA" id="ARBA00022691"/>
    </source>
</evidence>
<dbReference type="EMBL" id="CP114280">
    <property type="protein sequence ID" value="WFN56046.1"/>
    <property type="molecule type" value="Genomic_DNA"/>
</dbReference>
<dbReference type="SUPFAM" id="SSF53335">
    <property type="entry name" value="S-adenosyl-L-methionine-dependent methyltransferases"/>
    <property type="match status" value="1"/>
</dbReference>
<protein>
    <submittedName>
        <fullName evidence="6">Cyclopropane-fatty-acyl-phospholipid synthase</fullName>
    </submittedName>
</protein>
<dbReference type="InterPro" id="IPR029063">
    <property type="entry name" value="SAM-dependent_MTases_sf"/>
</dbReference>
<dbReference type="PANTHER" id="PTHR43667">
    <property type="entry name" value="CYCLOPROPANE-FATTY-ACYL-PHOSPHOLIPID SYNTHASE"/>
    <property type="match status" value="1"/>
</dbReference>
<gene>
    <name evidence="6" type="ORF">O1Q98_01580</name>
</gene>
<dbReference type="Pfam" id="PF02353">
    <property type="entry name" value="CMAS"/>
    <property type="match status" value="1"/>
</dbReference>
<comment type="similarity">
    <text evidence="1">Belongs to the CFA/CMAS family.</text>
</comment>
<name>A0ABY8G7V7_9GAMM</name>
<keyword evidence="2" id="KW-0489">Methyltransferase</keyword>
<evidence type="ECO:0000256" key="3">
    <source>
        <dbReference type="ARBA" id="ARBA00022679"/>
    </source>
</evidence>
<dbReference type="InterPro" id="IPR050723">
    <property type="entry name" value="CFA/CMAS"/>
</dbReference>
<organism evidence="6 7">
    <name type="scientific">Dickeya lacustris</name>
    <dbReference type="NCBI Taxonomy" id="2259638"/>
    <lineage>
        <taxon>Bacteria</taxon>
        <taxon>Pseudomonadati</taxon>
        <taxon>Pseudomonadota</taxon>
        <taxon>Gammaproteobacteria</taxon>
        <taxon>Enterobacterales</taxon>
        <taxon>Pectobacteriaceae</taxon>
        <taxon>Dickeya</taxon>
    </lineage>
</organism>
<keyword evidence="5" id="KW-0443">Lipid metabolism</keyword>
<dbReference type="RefSeq" id="WP_125259485.1">
    <property type="nucleotide sequence ID" value="NZ_CP114280.1"/>
</dbReference>
<dbReference type="Gene3D" id="3.40.50.150">
    <property type="entry name" value="Vaccinia Virus protein VP39"/>
    <property type="match status" value="1"/>
</dbReference>
<proteinExistence type="inferred from homology"/>
<accession>A0ABY8G7V7</accession>
<dbReference type="CDD" id="cd02440">
    <property type="entry name" value="AdoMet_MTases"/>
    <property type="match status" value="1"/>
</dbReference>